<comment type="caution">
    <text evidence="1">The sequence shown here is derived from an EMBL/GenBank/DDBJ whole genome shotgun (WGS) entry which is preliminary data.</text>
</comment>
<keyword evidence="2" id="KW-1185">Reference proteome</keyword>
<accession>A0AB35X5G7</accession>
<reference evidence="1 2" key="1">
    <citation type="submission" date="2023-10" db="EMBL/GenBank/DDBJ databases">
        <title>Wastewater isolates of ESBL- and carbapenemase-producing Gram-negative bacteria from New Zealand.</title>
        <authorList>
            <person name="Straub C."/>
            <person name="Weaver L."/>
            <person name="Cornelius A."/>
            <person name="Mcgill E."/>
            <person name="Dyet K."/>
            <person name="White L."/>
            <person name="Pattis I."/>
        </authorList>
    </citation>
    <scope>NUCLEOTIDE SEQUENCE [LARGE SCALE GENOMIC DNA]</scope>
    <source>
        <strain evidence="1 2">ESBL09</strain>
    </source>
</reference>
<dbReference type="SUPFAM" id="SSF82771">
    <property type="entry name" value="GIY-YIG endonuclease"/>
    <property type="match status" value="1"/>
</dbReference>
<gene>
    <name evidence="1" type="ORF">V4836_08150</name>
</gene>
<evidence type="ECO:0000313" key="2">
    <source>
        <dbReference type="Proteomes" id="UP001331691"/>
    </source>
</evidence>
<organism evidence="1 2">
    <name type="scientific">Kluyvera ascorbata</name>
    <dbReference type="NCBI Taxonomy" id="51288"/>
    <lineage>
        <taxon>Bacteria</taxon>
        <taxon>Pseudomonadati</taxon>
        <taxon>Pseudomonadota</taxon>
        <taxon>Gammaproteobacteria</taxon>
        <taxon>Enterobacterales</taxon>
        <taxon>Enterobacteriaceae</taxon>
        <taxon>Kluyvera</taxon>
    </lineage>
</organism>
<dbReference type="RefSeq" id="WP_331388074.1">
    <property type="nucleotide sequence ID" value="NZ_JAZKKV010000001.1"/>
</dbReference>
<protein>
    <submittedName>
        <fullName evidence="1">GIY-YIG nuclease family protein</fullName>
    </submittedName>
</protein>
<dbReference type="CDD" id="cd10446">
    <property type="entry name" value="GIY-YIG_unchar_1"/>
    <property type="match status" value="1"/>
</dbReference>
<evidence type="ECO:0000313" key="1">
    <source>
        <dbReference type="EMBL" id="MEE9654129.1"/>
    </source>
</evidence>
<sequence>MIELDTILRIENDRDYKLHLAMHNGEDDPLELFVNERESWQAWNEYKSPYKDEFNRQFIFSLIRFPSQKNRWLFGGIYEVLDRSSESYVIRLSNQHKEFIGRLLVDYQGAGARGRSFLFENQYPKMRVAEIFDREYTGETFEGFDNINMSFYQLENIFKKQQKEWMIPLQSIKGVYLITDKSNGKMYVGSAYGDYGIWSRWETYILTGHGWNEGLTTVINECGIEYARENFQFSLLEFYSMKIDSDVVRGREQYWKEVLCTRQFGYNLN</sequence>
<dbReference type="Proteomes" id="UP001331691">
    <property type="component" value="Unassembled WGS sequence"/>
</dbReference>
<proteinExistence type="predicted"/>
<dbReference type="EMBL" id="JAZKKV010000001">
    <property type="protein sequence ID" value="MEE9654129.1"/>
    <property type="molecule type" value="Genomic_DNA"/>
</dbReference>
<dbReference type="Gene3D" id="3.40.1440.10">
    <property type="entry name" value="GIY-YIG endonuclease"/>
    <property type="match status" value="1"/>
</dbReference>
<name>A0AB35X5G7_9ENTR</name>
<dbReference type="InterPro" id="IPR035901">
    <property type="entry name" value="GIY-YIG_endonuc_sf"/>
</dbReference>
<dbReference type="AlphaFoldDB" id="A0AB35X5G7"/>